<evidence type="ECO:0000313" key="3">
    <source>
        <dbReference type="EMBL" id="AVP96503.1"/>
    </source>
</evidence>
<evidence type="ECO:0000256" key="1">
    <source>
        <dbReference type="SAM" id="MobiDB-lite"/>
    </source>
</evidence>
<dbReference type="EMBL" id="CP027860">
    <property type="protein sequence ID" value="AVP96503.1"/>
    <property type="molecule type" value="Genomic_DNA"/>
</dbReference>
<feature type="region of interest" description="Disordered" evidence="1">
    <location>
        <begin position="69"/>
        <end position="90"/>
    </location>
</feature>
<dbReference type="GO" id="GO:0006313">
    <property type="term" value="P:DNA transposition"/>
    <property type="evidence" value="ECO:0007669"/>
    <property type="project" value="InterPro"/>
</dbReference>
<organism evidence="3 4">
    <name type="scientific">Ahniella affigens</name>
    <dbReference type="NCBI Taxonomy" id="2021234"/>
    <lineage>
        <taxon>Bacteria</taxon>
        <taxon>Pseudomonadati</taxon>
        <taxon>Pseudomonadota</taxon>
        <taxon>Gammaproteobacteria</taxon>
        <taxon>Lysobacterales</taxon>
        <taxon>Rhodanobacteraceae</taxon>
        <taxon>Ahniella</taxon>
    </lineage>
</organism>
<name>A0A2P1PNT6_9GAMM</name>
<dbReference type="GO" id="GO:0003677">
    <property type="term" value="F:DNA binding"/>
    <property type="evidence" value="ECO:0007669"/>
    <property type="project" value="InterPro"/>
</dbReference>
<feature type="domain" description="Transposase IS116/IS110/IS902 C-terminal" evidence="2">
    <location>
        <begin position="12"/>
        <end position="50"/>
    </location>
</feature>
<proteinExistence type="predicted"/>
<evidence type="ECO:0000313" key="4">
    <source>
        <dbReference type="Proteomes" id="UP000241074"/>
    </source>
</evidence>
<reference evidence="3 4" key="2">
    <citation type="submission" date="2018-03" db="EMBL/GenBank/DDBJ databases">
        <authorList>
            <person name="Keele B.F."/>
        </authorList>
    </citation>
    <scope>NUCLEOTIDE SEQUENCE [LARGE SCALE GENOMIC DNA]</scope>
    <source>
        <strain evidence="3 4">D13</strain>
    </source>
</reference>
<protein>
    <recommendedName>
        <fullName evidence="2">Transposase IS116/IS110/IS902 C-terminal domain-containing protein</fullName>
    </recommendedName>
</protein>
<dbReference type="AlphaFoldDB" id="A0A2P1PNT6"/>
<gene>
    <name evidence="3" type="ORF">C7S18_04510</name>
</gene>
<accession>A0A2P1PNT6</accession>
<sequence>MEGLVQVHTDHALIRAVPGVGPFVAGVLIASIGNAAQFQNGRQLAAWASLGATLPWQRWQECARQDHEEWRSLSPNRPDPWRPSDLQLAA</sequence>
<dbReference type="InterPro" id="IPR003346">
    <property type="entry name" value="Transposase_20"/>
</dbReference>
<reference evidence="3 4" key="1">
    <citation type="submission" date="2018-03" db="EMBL/GenBank/DDBJ databases">
        <title>Ahniella affigens gen. nov., sp. nov., a gammaproteobacterium isolated from sandy soil near a stream.</title>
        <authorList>
            <person name="Ko Y."/>
            <person name="Kim J.-H."/>
        </authorList>
    </citation>
    <scope>NUCLEOTIDE SEQUENCE [LARGE SCALE GENOMIC DNA]</scope>
    <source>
        <strain evidence="3 4">D13</strain>
    </source>
</reference>
<dbReference type="Proteomes" id="UP000241074">
    <property type="component" value="Chromosome"/>
</dbReference>
<dbReference type="GO" id="GO:0004803">
    <property type="term" value="F:transposase activity"/>
    <property type="evidence" value="ECO:0007669"/>
    <property type="project" value="InterPro"/>
</dbReference>
<evidence type="ECO:0000259" key="2">
    <source>
        <dbReference type="Pfam" id="PF02371"/>
    </source>
</evidence>
<dbReference type="Pfam" id="PF02371">
    <property type="entry name" value="Transposase_20"/>
    <property type="match status" value="1"/>
</dbReference>
<keyword evidence="4" id="KW-1185">Reference proteome</keyword>
<dbReference type="KEGG" id="xba:C7S18_04510"/>